<dbReference type="EMBL" id="JBHUMY010000004">
    <property type="protein sequence ID" value="MFD2659449.1"/>
    <property type="molecule type" value="Genomic_DNA"/>
</dbReference>
<keyword evidence="2" id="KW-1185">Reference proteome</keyword>
<comment type="caution">
    <text evidence="1">The sequence shown here is derived from an EMBL/GenBank/DDBJ whole genome shotgun (WGS) entry which is preliminary data.</text>
</comment>
<sequence length="105" mass="12259">MKKIIFRNRETLQDEDYTTYEGWGEPVAVEVKDYPAGGRVMAEQYGERLSYMRTFYVTKWPETITESAGAYVEIPYDAGRDPDYKLVSIQPWGTHKVLTLEKVKR</sequence>
<dbReference type="RefSeq" id="WP_379270143.1">
    <property type="nucleotide sequence ID" value="NZ_JBHUGT010000020.1"/>
</dbReference>
<dbReference type="Proteomes" id="UP001597493">
    <property type="component" value="Unassembled WGS sequence"/>
</dbReference>
<accession>A0ABW5QST5</accession>
<evidence type="ECO:0000313" key="1">
    <source>
        <dbReference type="EMBL" id="MFD2659449.1"/>
    </source>
</evidence>
<organism evidence="1 2">
    <name type="scientific">Paenibacillus thailandensis</name>
    <dbReference type="NCBI Taxonomy" id="393250"/>
    <lineage>
        <taxon>Bacteria</taxon>
        <taxon>Bacillati</taxon>
        <taxon>Bacillota</taxon>
        <taxon>Bacilli</taxon>
        <taxon>Bacillales</taxon>
        <taxon>Paenibacillaceae</taxon>
        <taxon>Paenibacillus</taxon>
    </lineage>
</organism>
<name>A0ABW5QST5_9BACL</name>
<reference evidence="2" key="1">
    <citation type="journal article" date="2019" name="Int. J. Syst. Evol. Microbiol.">
        <title>The Global Catalogue of Microorganisms (GCM) 10K type strain sequencing project: providing services to taxonomists for standard genome sequencing and annotation.</title>
        <authorList>
            <consortium name="The Broad Institute Genomics Platform"/>
            <consortium name="The Broad Institute Genome Sequencing Center for Infectious Disease"/>
            <person name="Wu L."/>
            <person name="Ma J."/>
        </authorList>
    </citation>
    <scope>NUCLEOTIDE SEQUENCE [LARGE SCALE GENOMIC DNA]</scope>
    <source>
        <strain evidence="2">TISTR 1827</strain>
    </source>
</reference>
<proteinExistence type="predicted"/>
<protein>
    <submittedName>
        <fullName evidence="1">Uncharacterized protein</fullName>
    </submittedName>
</protein>
<gene>
    <name evidence="1" type="ORF">ACFSW5_04120</name>
</gene>
<evidence type="ECO:0000313" key="2">
    <source>
        <dbReference type="Proteomes" id="UP001597493"/>
    </source>
</evidence>